<evidence type="ECO:0000313" key="8">
    <source>
        <dbReference type="EMBL" id="KTW32440.1"/>
    </source>
</evidence>
<proteinExistence type="inferred from homology"/>
<dbReference type="GO" id="GO:0008180">
    <property type="term" value="C:COP9 signalosome"/>
    <property type="evidence" value="ECO:0007669"/>
    <property type="project" value="UniProtKB-KW"/>
</dbReference>
<evidence type="ECO:0000256" key="1">
    <source>
        <dbReference type="ARBA" id="ARBA00004123"/>
    </source>
</evidence>
<evidence type="ECO:0000259" key="7">
    <source>
        <dbReference type="PROSITE" id="PS50250"/>
    </source>
</evidence>
<dbReference type="Gene3D" id="1.25.40.570">
    <property type="match status" value="1"/>
</dbReference>
<protein>
    <recommendedName>
        <fullName evidence="7">PCI domain-containing protein</fullName>
    </recommendedName>
</protein>
<evidence type="ECO:0000256" key="3">
    <source>
        <dbReference type="ARBA" id="ARBA00008793"/>
    </source>
</evidence>
<accession>A0A0W4ZVP7</accession>
<dbReference type="GeneID" id="28939051"/>
<dbReference type="SUPFAM" id="SSF46785">
    <property type="entry name" value="Winged helix' DNA-binding domain"/>
    <property type="match status" value="1"/>
</dbReference>
<comment type="caution">
    <text evidence="8">The sequence shown here is derived from an EMBL/GenBank/DDBJ whole genome shotgun (WGS) entry which is preliminary data.</text>
</comment>
<organism evidence="8 9">
    <name type="scientific">Pneumocystis jirovecii (strain RU7)</name>
    <name type="common">Human pneumocystis pneumonia agent</name>
    <dbReference type="NCBI Taxonomy" id="1408657"/>
    <lineage>
        <taxon>Eukaryota</taxon>
        <taxon>Fungi</taxon>
        <taxon>Dikarya</taxon>
        <taxon>Ascomycota</taxon>
        <taxon>Taphrinomycotina</taxon>
        <taxon>Pneumocystomycetes</taxon>
        <taxon>Pneumocystaceae</taxon>
        <taxon>Pneumocystis</taxon>
    </lineage>
</organism>
<dbReference type="AlphaFoldDB" id="A0A0W4ZVP7"/>
<feature type="domain" description="PCI" evidence="7">
    <location>
        <begin position="206"/>
        <end position="376"/>
    </location>
</feature>
<dbReference type="Pfam" id="PF10602">
    <property type="entry name" value="RPN7"/>
    <property type="match status" value="1"/>
</dbReference>
<evidence type="ECO:0000256" key="4">
    <source>
        <dbReference type="ARBA" id="ARBA00022490"/>
    </source>
</evidence>
<keyword evidence="9" id="KW-1185">Reference proteome</keyword>
<dbReference type="STRING" id="1408657.A0A0W4ZVP7"/>
<sequence length="420" mass="48985">MNEKKLDVFLPTFDLSSYISNYKGYTRIERLIFISEHCSSLSIEALEFAINLSQSDTLDTVLYEKLAILLQKKCPDKNITLNVDWILETKNKAKSILQKLEFALQSYKNSFIKESIRMGYNSLGDHYYTCRDLDNSLKFYSKASEFCTTPKHVMNTLLNIIKVSLEQKKFLSIQSQLSRMQNTSLKNEINSKIQVISGLVHFNLGNYREAALTFCMIKNEKNIEFNDIISINDVVIYAIICALPSFSRHELKQYIIDNTEFRKLLELEPQILEVALTFYSSNYSKCFDILNRLKNDFILDIYLSKNVDNIFLYIRQKAYILYLKPFSSVDLRKMANVFLFLLENIEKELIQLIMESKICAKIDNVKKFLIIIESDQHDTIYKRIHKISSEYKKCVKLSLVHMNLVKEGLEVKPISNSINI</sequence>
<name>A0A0W4ZVP7_PNEJ7</name>
<dbReference type="OrthoDB" id="422427at2759"/>
<dbReference type="SUPFAM" id="SSF48452">
    <property type="entry name" value="TPR-like"/>
    <property type="match status" value="1"/>
</dbReference>
<dbReference type="Pfam" id="PF01399">
    <property type="entry name" value="PCI"/>
    <property type="match status" value="1"/>
</dbReference>
<dbReference type="VEuPathDB" id="FungiDB:T551_00530"/>
<reference evidence="9" key="1">
    <citation type="journal article" date="2016" name="Nat. Commun.">
        <title>Genome analysis of three Pneumocystis species reveals adaptation mechanisms to life exclusively in mammalian hosts.</title>
        <authorList>
            <person name="Ma L."/>
            <person name="Chen Z."/>
            <person name="Huang D.W."/>
            <person name="Kutty G."/>
            <person name="Ishihara M."/>
            <person name="Wang H."/>
            <person name="Abouelleil A."/>
            <person name="Bishop L."/>
            <person name="Davey E."/>
            <person name="Deng R."/>
            <person name="Deng X."/>
            <person name="Fan L."/>
            <person name="Fantoni G."/>
            <person name="Fitzgerald M."/>
            <person name="Gogineni E."/>
            <person name="Goldberg J.M."/>
            <person name="Handley G."/>
            <person name="Hu X."/>
            <person name="Huber C."/>
            <person name="Jiao X."/>
            <person name="Jones K."/>
            <person name="Levin J.Z."/>
            <person name="Liu Y."/>
            <person name="Macdonald P."/>
            <person name="Melnikov A."/>
            <person name="Raley C."/>
            <person name="Sassi M."/>
            <person name="Sherman B.T."/>
            <person name="Song X."/>
            <person name="Sykes S."/>
            <person name="Tran B."/>
            <person name="Walsh L."/>
            <person name="Xia Y."/>
            <person name="Yang J."/>
            <person name="Young S."/>
            <person name="Zeng Q."/>
            <person name="Zheng X."/>
            <person name="Stephens R."/>
            <person name="Nusbaum C."/>
            <person name="Birren B.W."/>
            <person name="Azadi P."/>
            <person name="Lempicki R.A."/>
            <person name="Cuomo C.A."/>
            <person name="Kovacs J.A."/>
        </authorList>
    </citation>
    <scope>NUCLEOTIDE SEQUENCE [LARGE SCALE GENOMIC DNA]</scope>
    <source>
        <strain evidence="9">RU7</strain>
    </source>
</reference>
<gene>
    <name evidence="8" type="ORF">T551_00530</name>
</gene>
<keyword evidence="5" id="KW-0736">Signalosome</keyword>
<evidence type="ECO:0000313" key="9">
    <source>
        <dbReference type="Proteomes" id="UP000053447"/>
    </source>
</evidence>
<dbReference type="InterPro" id="IPR019585">
    <property type="entry name" value="Rpn7/CSN1"/>
</dbReference>
<dbReference type="PANTHER" id="PTHR14145">
    <property type="entry name" value="26S PROTESOME SUBUNIT 6"/>
    <property type="match status" value="1"/>
</dbReference>
<comment type="subcellular location">
    <subcellularLocation>
        <location evidence="2">Cytoplasm</location>
    </subcellularLocation>
    <subcellularLocation>
        <location evidence="1">Nucleus</location>
    </subcellularLocation>
</comment>
<evidence type="ECO:0000256" key="2">
    <source>
        <dbReference type="ARBA" id="ARBA00004496"/>
    </source>
</evidence>
<dbReference type="Proteomes" id="UP000053447">
    <property type="component" value="Unassembled WGS sequence"/>
</dbReference>
<dbReference type="InterPro" id="IPR036390">
    <property type="entry name" value="WH_DNA-bd_sf"/>
</dbReference>
<evidence type="ECO:0000256" key="5">
    <source>
        <dbReference type="ARBA" id="ARBA00022790"/>
    </source>
</evidence>
<comment type="similarity">
    <text evidence="3">Belongs to the CSN1 family.</text>
</comment>
<dbReference type="InterPro" id="IPR045135">
    <property type="entry name" value="Rpn7_N"/>
</dbReference>
<dbReference type="PANTHER" id="PTHR14145:SF2">
    <property type="entry name" value="COP9 SIGNALOSOME COMPLEX SUBUNIT 1"/>
    <property type="match status" value="1"/>
</dbReference>
<dbReference type="InterPro" id="IPR011990">
    <property type="entry name" value="TPR-like_helical_dom_sf"/>
</dbReference>
<dbReference type="RefSeq" id="XP_018231132.1">
    <property type="nucleotide sequence ID" value="XM_018372796.1"/>
</dbReference>
<dbReference type="EMBL" id="LFWA01000002">
    <property type="protein sequence ID" value="KTW32440.1"/>
    <property type="molecule type" value="Genomic_DNA"/>
</dbReference>
<dbReference type="PROSITE" id="PS50250">
    <property type="entry name" value="PCI"/>
    <property type="match status" value="1"/>
</dbReference>
<dbReference type="InterPro" id="IPR000717">
    <property type="entry name" value="PCI_dom"/>
</dbReference>
<dbReference type="SMART" id="SM00088">
    <property type="entry name" value="PINT"/>
    <property type="match status" value="1"/>
</dbReference>
<dbReference type="GO" id="GO:0005737">
    <property type="term" value="C:cytoplasm"/>
    <property type="evidence" value="ECO:0007669"/>
    <property type="project" value="UniProtKB-SubCell"/>
</dbReference>
<evidence type="ECO:0000256" key="6">
    <source>
        <dbReference type="ARBA" id="ARBA00023242"/>
    </source>
</evidence>
<keyword evidence="4" id="KW-0963">Cytoplasm</keyword>
<keyword evidence="6" id="KW-0539">Nucleus</keyword>